<proteinExistence type="predicted"/>
<comment type="caution">
    <text evidence="2">The sequence shown here is derived from an EMBL/GenBank/DDBJ whole genome shotgun (WGS) entry which is preliminary data.</text>
</comment>
<sequence>MRFTSLLLVGGVALGGFSPLALSADIELMTSSERAQLNKVKAQHAYESRYEALNLRLSEHSSRVWEYVSKQTDYNDLQMYLQNKILSVDLSENEAEAINDLKKVINAKNQLEQELSGYSNLEEEYKTIKDQFTQLEDEKTVYNSEKRALLDSVVSRVKSEIAHGSIKGEFSGTTQCLKNQSITSCLSSRQPQIQSAIINDQLFLDNSSVFEAYDVINASLDLTGQLRYQVRYEASPMFSKDIYYQLNEKFGFETIEIRLSSNVEAEWYVDGRMVGQGRSVKVDVTDGSHGILATYQGHSQSSVEEVSKPVTLRYNLNNADQIAPDAIKNTLPVHNSNIETPERFSRVEDQVVNKGGRELVKKGLKQGDSAYILLFVDDKSPLMSDWSSSVSLCEREQLGRLARLEEYISLVEGGEYDFLFKYNFNTLDYRTMTLTHDGSISKTSSQGITLCLSE</sequence>
<evidence type="ECO:0000313" key="3">
    <source>
        <dbReference type="Proteomes" id="UP000307574"/>
    </source>
</evidence>
<accession>A0A4U2CFF2</accession>
<reference evidence="2 3" key="1">
    <citation type="submission" date="2019-04" db="EMBL/GenBank/DDBJ databases">
        <title>A reverse ecology approach based on a biological definition of microbial populations.</title>
        <authorList>
            <person name="Arevalo P."/>
            <person name="Vaninsberghe D."/>
            <person name="Elsherbini J."/>
            <person name="Gore J."/>
            <person name="Polz M."/>
        </authorList>
    </citation>
    <scope>NUCLEOTIDE SEQUENCE [LARGE SCALE GENOMIC DNA]</scope>
    <source>
        <strain evidence="2 3">10N.261.46.F4</strain>
    </source>
</reference>
<keyword evidence="1" id="KW-0175">Coiled coil</keyword>
<evidence type="ECO:0000256" key="1">
    <source>
        <dbReference type="SAM" id="Coils"/>
    </source>
</evidence>
<name>A0A4U2CFF2_9VIBR</name>
<dbReference type="AlphaFoldDB" id="A0A4U2CFF2"/>
<protein>
    <submittedName>
        <fullName evidence="2">Uncharacterized protein</fullName>
    </submittedName>
</protein>
<gene>
    <name evidence="2" type="ORF">FCV50_18315</name>
</gene>
<feature type="coiled-coil region" evidence="1">
    <location>
        <begin position="94"/>
        <end position="138"/>
    </location>
</feature>
<dbReference type="Proteomes" id="UP000307574">
    <property type="component" value="Unassembled WGS sequence"/>
</dbReference>
<evidence type="ECO:0000313" key="2">
    <source>
        <dbReference type="EMBL" id="TKF28178.1"/>
    </source>
</evidence>
<dbReference type="EMBL" id="SYUV01000068">
    <property type="protein sequence ID" value="TKF28178.1"/>
    <property type="molecule type" value="Genomic_DNA"/>
</dbReference>
<organism evidence="2 3">
    <name type="scientific">Vibrio kanaloae</name>
    <dbReference type="NCBI Taxonomy" id="170673"/>
    <lineage>
        <taxon>Bacteria</taxon>
        <taxon>Pseudomonadati</taxon>
        <taxon>Pseudomonadota</taxon>
        <taxon>Gammaproteobacteria</taxon>
        <taxon>Vibrionales</taxon>
        <taxon>Vibrionaceae</taxon>
        <taxon>Vibrio</taxon>
    </lineage>
</organism>
<dbReference type="RefSeq" id="WP_136981045.1">
    <property type="nucleotide sequence ID" value="NZ_SYUV01000068.1"/>
</dbReference>